<dbReference type="AlphaFoldDB" id="A0AAE1D191"/>
<sequence>MFDFHLTETFQNYTGQERNCRDIGYDGLAVISTPEAFSYALKLFRNLVVTQIFIGARCRPKTRITMWDDDTFPRSDTPFHGSIPTTDPTRPYARLTGVRDFKMGTGHLKHMGLCGNHKNYPTESSGTTLRGELQTSVRTVLSVSQVFSYLECAVICGMVHECRAAEFNPNLLTCTVIGMYQSRFYKSEPQLLLASSFPSVKKYTATIEIQVLKISGILRL</sequence>
<evidence type="ECO:0000313" key="1">
    <source>
        <dbReference type="EMBL" id="KAK3751134.1"/>
    </source>
</evidence>
<dbReference type="InterPro" id="IPR016187">
    <property type="entry name" value="CTDL_fold"/>
</dbReference>
<comment type="caution">
    <text evidence="1">The sequence shown here is derived from an EMBL/GenBank/DDBJ whole genome shotgun (WGS) entry which is preliminary data.</text>
</comment>
<evidence type="ECO:0000313" key="2">
    <source>
        <dbReference type="Proteomes" id="UP001283361"/>
    </source>
</evidence>
<name>A0AAE1D191_9GAST</name>
<gene>
    <name evidence="1" type="ORF">RRG08_039139</name>
</gene>
<organism evidence="1 2">
    <name type="scientific">Elysia crispata</name>
    <name type="common">lettuce slug</name>
    <dbReference type="NCBI Taxonomy" id="231223"/>
    <lineage>
        <taxon>Eukaryota</taxon>
        <taxon>Metazoa</taxon>
        <taxon>Spiralia</taxon>
        <taxon>Lophotrochozoa</taxon>
        <taxon>Mollusca</taxon>
        <taxon>Gastropoda</taxon>
        <taxon>Heterobranchia</taxon>
        <taxon>Euthyneura</taxon>
        <taxon>Panpulmonata</taxon>
        <taxon>Sacoglossa</taxon>
        <taxon>Placobranchoidea</taxon>
        <taxon>Plakobranchidae</taxon>
        <taxon>Elysia</taxon>
    </lineage>
</organism>
<accession>A0AAE1D191</accession>
<dbReference type="CDD" id="cd00037">
    <property type="entry name" value="CLECT"/>
    <property type="match status" value="1"/>
</dbReference>
<keyword evidence="2" id="KW-1185">Reference proteome</keyword>
<dbReference type="Proteomes" id="UP001283361">
    <property type="component" value="Unassembled WGS sequence"/>
</dbReference>
<protein>
    <submittedName>
        <fullName evidence="1">Uncharacterized protein</fullName>
    </submittedName>
</protein>
<reference evidence="1" key="1">
    <citation type="journal article" date="2023" name="G3 (Bethesda)">
        <title>A reference genome for the long-term kleptoplast-retaining sea slug Elysia crispata morphotype clarki.</title>
        <authorList>
            <person name="Eastman K.E."/>
            <person name="Pendleton A.L."/>
            <person name="Shaikh M.A."/>
            <person name="Suttiyut T."/>
            <person name="Ogas R."/>
            <person name="Tomko P."/>
            <person name="Gavelis G."/>
            <person name="Widhalm J.R."/>
            <person name="Wisecaver J.H."/>
        </authorList>
    </citation>
    <scope>NUCLEOTIDE SEQUENCE</scope>
    <source>
        <strain evidence="1">ECLA1</strain>
    </source>
</reference>
<dbReference type="EMBL" id="JAWDGP010005837">
    <property type="protein sequence ID" value="KAK3751134.1"/>
    <property type="molecule type" value="Genomic_DNA"/>
</dbReference>
<dbReference type="SUPFAM" id="SSF56436">
    <property type="entry name" value="C-type lectin-like"/>
    <property type="match status" value="1"/>
</dbReference>
<proteinExistence type="predicted"/>